<dbReference type="EMBL" id="LXQA010114905">
    <property type="protein sequence ID" value="MCI19456.1"/>
    <property type="molecule type" value="Genomic_DNA"/>
</dbReference>
<dbReference type="Proteomes" id="UP000265520">
    <property type="component" value="Unassembled WGS sequence"/>
</dbReference>
<proteinExistence type="predicted"/>
<reference evidence="1 2" key="1">
    <citation type="journal article" date="2018" name="Front. Plant Sci.">
        <title>Red Clover (Trifolium pratense) and Zigzag Clover (T. medium) - A Picture of Genomic Similarities and Differences.</title>
        <authorList>
            <person name="Dluhosova J."/>
            <person name="Istvanek J."/>
            <person name="Nedelnik J."/>
            <person name="Repkova J."/>
        </authorList>
    </citation>
    <scope>NUCLEOTIDE SEQUENCE [LARGE SCALE GENOMIC DNA]</scope>
    <source>
        <strain evidence="2">cv. 10/8</strain>
        <tissue evidence="1">Leaf</tissue>
    </source>
</reference>
<protein>
    <submittedName>
        <fullName evidence="1">Uncharacterized protein</fullName>
    </submittedName>
</protein>
<name>A0A392Q7E0_9FABA</name>
<comment type="caution">
    <text evidence="1">The sequence shown here is derived from an EMBL/GenBank/DDBJ whole genome shotgun (WGS) entry which is preliminary data.</text>
</comment>
<accession>A0A392Q7E0</accession>
<evidence type="ECO:0000313" key="2">
    <source>
        <dbReference type="Proteomes" id="UP000265520"/>
    </source>
</evidence>
<organism evidence="1 2">
    <name type="scientific">Trifolium medium</name>
    <dbReference type="NCBI Taxonomy" id="97028"/>
    <lineage>
        <taxon>Eukaryota</taxon>
        <taxon>Viridiplantae</taxon>
        <taxon>Streptophyta</taxon>
        <taxon>Embryophyta</taxon>
        <taxon>Tracheophyta</taxon>
        <taxon>Spermatophyta</taxon>
        <taxon>Magnoliopsida</taxon>
        <taxon>eudicotyledons</taxon>
        <taxon>Gunneridae</taxon>
        <taxon>Pentapetalae</taxon>
        <taxon>rosids</taxon>
        <taxon>fabids</taxon>
        <taxon>Fabales</taxon>
        <taxon>Fabaceae</taxon>
        <taxon>Papilionoideae</taxon>
        <taxon>50 kb inversion clade</taxon>
        <taxon>NPAAA clade</taxon>
        <taxon>Hologalegina</taxon>
        <taxon>IRL clade</taxon>
        <taxon>Trifolieae</taxon>
        <taxon>Trifolium</taxon>
    </lineage>
</organism>
<evidence type="ECO:0000313" key="1">
    <source>
        <dbReference type="EMBL" id="MCI19456.1"/>
    </source>
</evidence>
<dbReference type="AlphaFoldDB" id="A0A392Q7E0"/>
<keyword evidence="2" id="KW-1185">Reference proteome</keyword>
<sequence length="48" mass="5267">MLVVFAYSGCVILGCNCFAPFSWSSVFGRVVDRTAFGITVTGWCQLRT</sequence>